<dbReference type="Proteomes" id="UP000245626">
    <property type="component" value="Unassembled WGS sequence"/>
</dbReference>
<accession>A0ACD0P2W9</accession>
<keyword evidence="2" id="KW-1185">Reference proteome</keyword>
<evidence type="ECO:0000313" key="2">
    <source>
        <dbReference type="Proteomes" id="UP000245626"/>
    </source>
</evidence>
<sequence length="241" mass="24977">MSFATSSRQVARTLSRSLQQHRQLASISSGTSSSSSSSSCLTCRTAACLNQSRSYAAPAKQASKASSPAPEAPPSPTSAEEKTSTSAAPQGMVLKGLSILKDKADPVALPDSEYPDWLWKLLEDPSISSASSLAAETAGMTKGEARAATKRNAKLARAAQKAADKAAEKAAKSASSNDSSSPEGVSPVEGLTKESTLSVNANGSKVGAVDEEALKAEREKKRAMRKANKEAIKSRNFVSAS</sequence>
<organism evidence="1 2">
    <name type="scientific">Violaceomyces palustris</name>
    <dbReference type="NCBI Taxonomy" id="1673888"/>
    <lineage>
        <taxon>Eukaryota</taxon>
        <taxon>Fungi</taxon>
        <taxon>Dikarya</taxon>
        <taxon>Basidiomycota</taxon>
        <taxon>Ustilaginomycotina</taxon>
        <taxon>Ustilaginomycetes</taxon>
        <taxon>Violaceomycetales</taxon>
        <taxon>Violaceomycetaceae</taxon>
        <taxon>Violaceomyces</taxon>
    </lineage>
</organism>
<protein>
    <submittedName>
        <fullName evidence="1">Uncharacterized protein</fullName>
    </submittedName>
</protein>
<reference evidence="1 2" key="1">
    <citation type="journal article" date="2018" name="Mol. Biol. Evol.">
        <title>Broad Genomic Sampling Reveals a Smut Pathogenic Ancestry of the Fungal Clade Ustilaginomycotina.</title>
        <authorList>
            <person name="Kijpornyongpan T."/>
            <person name="Mondo S.J."/>
            <person name="Barry K."/>
            <person name="Sandor L."/>
            <person name="Lee J."/>
            <person name="Lipzen A."/>
            <person name="Pangilinan J."/>
            <person name="LaButti K."/>
            <person name="Hainaut M."/>
            <person name="Henrissat B."/>
            <person name="Grigoriev I.V."/>
            <person name="Spatafora J.W."/>
            <person name="Aime M.C."/>
        </authorList>
    </citation>
    <scope>NUCLEOTIDE SEQUENCE [LARGE SCALE GENOMIC DNA]</scope>
    <source>
        <strain evidence="1 2">SA 807</strain>
    </source>
</reference>
<dbReference type="EMBL" id="KZ819786">
    <property type="protein sequence ID" value="PWN52284.1"/>
    <property type="molecule type" value="Genomic_DNA"/>
</dbReference>
<name>A0ACD0P2W9_9BASI</name>
<evidence type="ECO:0000313" key="1">
    <source>
        <dbReference type="EMBL" id="PWN52284.1"/>
    </source>
</evidence>
<gene>
    <name evidence="1" type="ORF">IE53DRAFT_385289</name>
</gene>
<proteinExistence type="predicted"/>